<proteinExistence type="predicted"/>
<accession>A0AAN9A4F6</accession>
<reference evidence="4 5" key="1">
    <citation type="submission" date="2023-11" db="EMBL/GenBank/DDBJ databases">
        <title>Halocaridina rubra genome assembly.</title>
        <authorList>
            <person name="Smith C."/>
        </authorList>
    </citation>
    <scope>NUCLEOTIDE SEQUENCE [LARGE SCALE GENOMIC DNA]</scope>
    <source>
        <strain evidence="4">EP-1</strain>
        <tissue evidence="4">Whole</tissue>
    </source>
</reference>
<comment type="caution">
    <text evidence="4">The sequence shown here is derived from an EMBL/GenBank/DDBJ whole genome shotgun (WGS) entry which is preliminary data.</text>
</comment>
<feature type="signal peptide" evidence="3">
    <location>
        <begin position="1"/>
        <end position="30"/>
    </location>
</feature>
<feature type="compositionally biased region" description="Acidic residues" evidence="1">
    <location>
        <begin position="585"/>
        <end position="595"/>
    </location>
</feature>
<name>A0AAN9A4F6_HALRR</name>
<keyword evidence="2" id="KW-1133">Transmembrane helix</keyword>
<keyword evidence="2" id="KW-0812">Transmembrane</keyword>
<dbReference type="AlphaFoldDB" id="A0AAN9A4F6"/>
<dbReference type="EMBL" id="JAXCGZ010017010">
    <property type="protein sequence ID" value="KAK7069157.1"/>
    <property type="molecule type" value="Genomic_DNA"/>
</dbReference>
<gene>
    <name evidence="4" type="ORF">SK128_016106</name>
</gene>
<evidence type="ECO:0000313" key="5">
    <source>
        <dbReference type="Proteomes" id="UP001381693"/>
    </source>
</evidence>
<keyword evidence="5" id="KW-1185">Reference proteome</keyword>
<protein>
    <submittedName>
        <fullName evidence="4">Uncharacterized protein</fullName>
    </submittedName>
</protein>
<dbReference type="Proteomes" id="UP001381693">
    <property type="component" value="Unassembled WGS sequence"/>
</dbReference>
<evidence type="ECO:0000256" key="3">
    <source>
        <dbReference type="SAM" id="SignalP"/>
    </source>
</evidence>
<keyword evidence="2" id="KW-0472">Membrane</keyword>
<feature type="region of interest" description="Disordered" evidence="1">
    <location>
        <begin position="479"/>
        <end position="595"/>
    </location>
</feature>
<evidence type="ECO:0000256" key="2">
    <source>
        <dbReference type="SAM" id="Phobius"/>
    </source>
</evidence>
<feature type="chain" id="PRO_5043031729" evidence="3">
    <location>
        <begin position="31"/>
        <end position="595"/>
    </location>
</feature>
<evidence type="ECO:0000313" key="4">
    <source>
        <dbReference type="EMBL" id="KAK7069157.1"/>
    </source>
</evidence>
<feature type="region of interest" description="Disordered" evidence="1">
    <location>
        <begin position="368"/>
        <end position="388"/>
    </location>
</feature>
<keyword evidence="3" id="KW-0732">Signal</keyword>
<feature type="compositionally biased region" description="Polar residues" evidence="1">
    <location>
        <begin position="499"/>
        <end position="515"/>
    </location>
</feature>
<sequence>MKERRTLRFESRDHLFLWFCLILTASVSTAEEPILLWENSNYCQLDNGTQVLNCYLDNQAGRLIAQNWVNKGGITIYSATSLVIEPQCDANTKYLTIHDSTGITSRESDDERFKDCKVILKLENSTAKNLDSLFNKVISRDSYIQTIGMNLQDLQVITSNVSSLKTSGKTLIITSKIKEVTVLDVHDKQKLEIEDSEITYLKKLVYNTSEIKSRITSTNVESVAEEGIEIYQGSLAVENVTFNYLSTNAIVVYGGKLEMKNTLIKTAKLESIILKNGATISFDNVTTAGAMAVSAEIKVLGYEDIWALGAFPTFHPPLTIGIFLGIGIIIGLVSAILLAVALYFSPCIPWHFNKKEKLESKHFPLKSVTTPSSQLNPDPPTPLTGHSTTEKELENLDETYQDVESVNPQGVAHSMPYKYTNDTRSPKVFPPLTGSQPPSPQILEDTYDDPSQIPLPGKQLYDEYINLESQEQHKVIPAQKPFYPQPPPKPTSVFHDPTKNSNQNSPLPQKKYQTQKQEEHSIEHWPPPPSTTKLSFLHSETKPPPPPRSMTKPQYTTESKAKAPGMLPAWAPQLPVDQSHFSGSTEDEDIYEDMP</sequence>
<feature type="region of interest" description="Disordered" evidence="1">
    <location>
        <begin position="408"/>
        <end position="454"/>
    </location>
</feature>
<evidence type="ECO:0000256" key="1">
    <source>
        <dbReference type="SAM" id="MobiDB-lite"/>
    </source>
</evidence>
<organism evidence="4 5">
    <name type="scientific">Halocaridina rubra</name>
    <name type="common">Hawaiian red shrimp</name>
    <dbReference type="NCBI Taxonomy" id="373956"/>
    <lineage>
        <taxon>Eukaryota</taxon>
        <taxon>Metazoa</taxon>
        <taxon>Ecdysozoa</taxon>
        <taxon>Arthropoda</taxon>
        <taxon>Crustacea</taxon>
        <taxon>Multicrustacea</taxon>
        <taxon>Malacostraca</taxon>
        <taxon>Eumalacostraca</taxon>
        <taxon>Eucarida</taxon>
        <taxon>Decapoda</taxon>
        <taxon>Pleocyemata</taxon>
        <taxon>Caridea</taxon>
        <taxon>Atyoidea</taxon>
        <taxon>Atyidae</taxon>
        <taxon>Halocaridina</taxon>
    </lineage>
</organism>
<feature type="transmembrane region" description="Helical" evidence="2">
    <location>
        <begin position="320"/>
        <end position="344"/>
    </location>
</feature>